<evidence type="ECO:0000313" key="2">
    <source>
        <dbReference type="Proteomes" id="UP000218327"/>
    </source>
</evidence>
<dbReference type="Proteomes" id="UP000218327">
    <property type="component" value="Unassembled WGS sequence"/>
</dbReference>
<sequence>MAVNRLVLSAFSTTRYNLWAWLIAENTRYSAFGYCLFLQIAPSNPKYGGSSALEYSSKSRETQLLARYWKENPQKNNNLQPLLQVIG</sequence>
<proteinExistence type="predicted"/>
<organism evidence="1 2">
    <name type="scientific">SAR86 cluster bacterium</name>
    <dbReference type="NCBI Taxonomy" id="2030880"/>
    <lineage>
        <taxon>Bacteria</taxon>
        <taxon>Pseudomonadati</taxon>
        <taxon>Pseudomonadota</taxon>
        <taxon>Gammaproteobacteria</taxon>
        <taxon>SAR86 cluster</taxon>
    </lineage>
</organism>
<dbReference type="AlphaFoldDB" id="A0A2A5AU49"/>
<name>A0A2A5AU49_9GAMM</name>
<accession>A0A2A5AU49</accession>
<protein>
    <submittedName>
        <fullName evidence="1">Uncharacterized protein</fullName>
    </submittedName>
</protein>
<gene>
    <name evidence="1" type="ORF">COA96_13425</name>
</gene>
<comment type="caution">
    <text evidence="1">The sequence shown here is derived from an EMBL/GenBank/DDBJ whole genome shotgun (WGS) entry which is preliminary data.</text>
</comment>
<reference evidence="2" key="1">
    <citation type="submission" date="2017-08" db="EMBL/GenBank/DDBJ databases">
        <title>A dynamic microbial community with high functional redundancy inhabits the cold, oxic subseafloor aquifer.</title>
        <authorList>
            <person name="Tully B.J."/>
            <person name="Wheat C.G."/>
            <person name="Glazer B.T."/>
            <person name="Huber J.A."/>
        </authorList>
    </citation>
    <scope>NUCLEOTIDE SEQUENCE [LARGE SCALE GENOMIC DNA]</scope>
</reference>
<dbReference type="EMBL" id="NVVJ01000050">
    <property type="protein sequence ID" value="PCJ22823.1"/>
    <property type="molecule type" value="Genomic_DNA"/>
</dbReference>
<evidence type="ECO:0000313" key="1">
    <source>
        <dbReference type="EMBL" id="PCJ22823.1"/>
    </source>
</evidence>